<reference evidence="2 3" key="1">
    <citation type="submission" date="2017-02" db="EMBL/GenBank/DDBJ databases">
        <authorList>
            <person name="Peterson S.W."/>
        </authorList>
    </citation>
    <scope>NUCLEOTIDE SEQUENCE [LARGE SCALE GENOMIC DNA]</scope>
    <source>
        <strain evidence="2 3">DSM 15102</strain>
    </source>
</reference>
<dbReference type="OrthoDB" id="9766854at2"/>
<feature type="transmembrane region" description="Helical" evidence="1">
    <location>
        <begin position="6"/>
        <end position="26"/>
    </location>
</feature>
<dbReference type="Proteomes" id="UP000196365">
    <property type="component" value="Unassembled WGS sequence"/>
</dbReference>
<evidence type="ECO:0000256" key="1">
    <source>
        <dbReference type="SAM" id="Phobius"/>
    </source>
</evidence>
<keyword evidence="3" id="KW-1185">Reference proteome</keyword>
<gene>
    <name evidence="2" type="ORF">SAMN02745973_01291</name>
</gene>
<feature type="transmembrane region" description="Helical" evidence="1">
    <location>
        <begin position="69"/>
        <end position="88"/>
    </location>
</feature>
<proteinExistence type="predicted"/>
<dbReference type="EMBL" id="FUWV01000007">
    <property type="protein sequence ID" value="SJZ65124.1"/>
    <property type="molecule type" value="Genomic_DNA"/>
</dbReference>
<evidence type="ECO:0000313" key="2">
    <source>
        <dbReference type="EMBL" id="SJZ65124.1"/>
    </source>
</evidence>
<dbReference type="AlphaFoldDB" id="A0A1T4MEE8"/>
<organism evidence="2 3">
    <name type="scientific">Garciella nitratireducens DSM 15102</name>
    <dbReference type="NCBI Taxonomy" id="1121911"/>
    <lineage>
        <taxon>Bacteria</taxon>
        <taxon>Bacillati</taxon>
        <taxon>Bacillota</taxon>
        <taxon>Clostridia</taxon>
        <taxon>Eubacteriales</taxon>
        <taxon>Eubacteriaceae</taxon>
        <taxon>Garciella</taxon>
    </lineage>
</organism>
<dbReference type="Gene3D" id="1.10.1760.20">
    <property type="match status" value="1"/>
</dbReference>
<keyword evidence="1" id="KW-1133">Transmembrane helix</keyword>
<keyword evidence="1" id="KW-0472">Membrane</keyword>
<accession>A0A1T4MEE8</accession>
<sequence length="184" mass="20369">MKRNKTLCMTMVAVGTIINMIGSFLAMQLKLPIYLDNIGTVIIAMLLGNFYSICCIVVGSIVNGIFDPFAIYYMPSGILIALMASYVFHSKKWGKRNLFLKALIVTIPSTIVASMITTYLFGGITSSGSTYVIQILNKMGLDLITSSFLVQVVTDYVDRVVILFLGITIVKRMPRDILMKVEES</sequence>
<name>A0A1T4MEE8_9FIRM</name>
<feature type="transmembrane region" description="Helical" evidence="1">
    <location>
        <begin position="100"/>
        <end position="121"/>
    </location>
</feature>
<dbReference type="RefSeq" id="WP_087678729.1">
    <property type="nucleotide sequence ID" value="NZ_FUWV01000007.1"/>
</dbReference>
<protein>
    <submittedName>
        <fullName evidence="2">Energy-coupling factor transport system substrate-specific component</fullName>
    </submittedName>
</protein>
<evidence type="ECO:0000313" key="3">
    <source>
        <dbReference type="Proteomes" id="UP000196365"/>
    </source>
</evidence>
<keyword evidence="1" id="KW-0812">Transmembrane</keyword>
<feature type="transmembrane region" description="Helical" evidence="1">
    <location>
        <begin position="38"/>
        <end position="63"/>
    </location>
</feature>